<dbReference type="CDD" id="cd07773">
    <property type="entry name" value="ASKHA_NBD_FGGY_FK"/>
    <property type="match status" value="1"/>
</dbReference>
<dbReference type="Gene3D" id="3.30.420.40">
    <property type="match status" value="2"/>
</dbReference>
<dbReference type="STRING" id="665467.SAMN02982931_04267"/>
<evidence type="ECO:0000259" key="5">
    <source>
        <dbReference type="Pfam" id="PF02782"/>
    </source>
</evidence>
<evidence type="ECO:0000256" key="3">
    <source>
        <dbReference type="ARBA" id="ARBA00022777"/>
    </source>
</evidence>
<comment type="similarity">
    <text evidence="1">Belongs to the FGGY kinase family.</text>
</comment>
<dbReference type="Pfam" id="PF02782">
    <property type="entry name" value="FGGY_C"/>
    <property type="match status" value="1"/>
</dbReference>
<dbReference type="InterPro" id="IPR018485">
    <property type="entry name" value="FGGY_C"/>
</dbReference>
<evidence type="ECO:0000259" key="4">
    <source>
        <dbReference type="Pfam" id="PF00370"/>
    </source>
</evidence>
<evidence type="ECO:0000256" key="2">
    <source>
        <dbReference type="ARBA" id="ARBA00022679"/>
    </source>
</evidence>
<evidence type="ECO:0000313" key="6">
    <source>
        <dbReference type="EMBL" id="SDB54275.1"/>
    </source>
</evidence>
<dbReference type="Pfam" id="PF00370">
    <property type="entry name" value="FGGY_N"/>
    <property type="match status" value="1"/>
</dbReference>
<reference evidence="6 7" key="1">
    <citation type="submission" date="2016-10" db="EMBL/GenBank/DDBJ databases">
        <authorList>
            <person name="de Groot N.N."/>
        </authorList>
    </citation>
    <scope>NUCLEOTIDE SEQUENCE [LARGE SCALE GENOMIC DNA]</scope>
    <source>
        <strain evidence="6 7">ATCC 35022</strain>
    </source>
</reference>
<dbReference type="PIRSF" id="PIRSF000538">
    <property type="entry name" value="GlpK"/>
    <property type="match status" value="1"/>
</dbReference>
<protein>
    <submittedName>
        <fullName evidence="6">Xylulokinase</fullName>
    </submittedName>
</protein>
<keyword evidence="7" id="KW-1185">Reference proteome</keyword>
<dbReference type="AlphaFoldDB" id="A0A1G6EBG5"/>
<keyword evidence="3 6" id="KW-0418">Kinase</keyword>
<accession>A0A1G6EBG5</accession>
<name>A0A1G6EBG5_9HYPH</name>
<dbReference type="InterPro" id="IPR050406">
    <property type="entry name" value="FGGY_Carb_Kinase"/>
</dbReference>
<evidence type="ECO:0000313" key="7">
    <source>
        <dbReference type="Proteomes" id="UP000199071"/>
    </source>
</evidence>
<feature type="domain" description="Carbohydrate kinase FGGY C-terminal" evidence="5">
    <location>
        <begin position="284"/>
        <end position="439"/>
    </location>
</feature>
<dbReference type="GO" id="GO:0016301">
    <property type="term" value="F:kinase activity"/>
    <property type="evidence" value="ECO:0007669"/>
    <property type="project" value="UniProtKB-KW"/>
</dbReference>
<feature type="domain" description="Carbohydrate kinase FGGY N-terminal" evidence="4">
    <location>
        <begin position="7"/>
        <end position="248"/>
    </location>
</feature>
<sequence length="510" mass="53243">MSSRIALLGLDIGTTSCKVVCYTPEGTRITQAATDYHLSFPQPGWAELAPEAVLSAVKHVFTQVAPDLAGFERLALAISAQGEAFVLVDGDGHALAPAPVSMDTRGLEAITAMKADDAAAQAAETAGQELNALTSLAKLLWFRDAPDGPLARADKALCMGEFVMRSLGLNPVIDYSMAARMGLLDIQRRSWSTDLLAAAGLSSDLLPPVAPSGRYVGTVPAERMAAFGLDLAVEFYSGGHDQACAMLGAGVTEAASALYSVGTTEAIAIPAEEISHSLEGLHISPYPHVVEGRDILLFGSQHGGRVLSWLAGLLGQSGTPALLDDLPDAPSTSIVVPHLAGSGTVLADDGARGLILGLDYATTSGSLAFAALEGVTMEQALALQRLKDRGMGITGLRAVGGGTRSDVWMQMKADILGLPIDCLDEPDTACAGAAVLAGLGAGAFTSAEAAAGRFTGVRRRFEPQPSEHQVYALKLALYEQAYQAAATLRPLLQDVERAVQRLAEERKEKQ</sequence>
<organism evidence="6 7">
    <name type="scientific">Bauldia litoralis</name>
    <dbReference type="NCBI Taxonomy" id="665467"/>
    <lineage>
        <taxon>Bacteria</taxon>
        <taxon>Pseudomonadati</taxon>
        <taxon>Pseudomonadota</taxon>
        <taxon>Alphaproteobacteria</taxon>
        <taxon>Hyphomicrobiales</taxon>
        <taxon>Kaistiaceae</taxon>
        <taxon>Bauldia</taxon>
    </lineage>
</organism>
<dbReference type="PANTHER" id="PTHR43095">
    <property type="entry name" value="SUGAR KINASE"/>
    <property type="match status" value="1"/>
</dbReference>
<gene>
    <name evidence="6" type="ORF">SAMN02982931_04267</name>
</gene>
<dbReference type="EMBL" id="FMXQ01000011">
    <property type="protein sequence ID" value="SDB54275.1"/>
    <property type="molecule type" value="Genomic_DNA"/>
</dbReference>
<keyword evidence="2" id="KW-0808">Transferase</keyword>
<dbReference type="InterPro" id="IPR000577">
    <property type="entry name" value="Carb_kinase_FGGY"/>
</dbReference>
<dbReference type="RefSeq" id="WP_175478572.1">
    <property type="nucleotide sequence ID" value="NZ_FMXQ01000011.1"/>
</dbReference>
<dbReference type="GO" id="GO:0005975">
    <property type="term" value="P:carbohydrate metabolic process"/>
    <property type="evidence" value="ECO:0007669"/>
    <property type="project" value="InterPro"/>
</dbReference>
<dbReference type="SUPFAM" id="SSF53067">
    <property type="entry name" value="Actin-like ATPase domain"/>
    <property type="match status" value="2"/>
</dbReference>
<proteinExistence type="inferred from homology"/>
<evidence type="ECO:0000256" key="1">
    <source>
        <dbReference type="ARBA" id="ARBA00009156"/>
    </source>
</evidence>
<dbReference type="PANTHER" id="PTHR43095:SF5">
    <property type="entry name" value="XYLULOSE KINASE"/>
    <property type="match status" value="1"/>
</dbReference>
<dbReference type="InterPro" id="IPR043129">
    <property type="entry name" value="ATPase_NBD"/>
</dbReference>
<dbReference type="Proteomes" id="UP000199071">
    <property type="component" value="Unassembled WGS sequence"/>
</dbReference>
<dbReference type="InterPro" id="IPR018484">
    <property type="entry name" value="FGGY_N"/>
</dbReference>